<evidence type="ECO:0000256" key="1">
    <source>
        <dbReference type="SAM" id="MobiDB-lite"/>
    </source>
</evidence>
<comment type="caution">
    <text evidence="2">The sequence shown here is derived from an EMBL/GenBank/DDBJ whole genome shotgun (WGS) entry which is preliminary data.</text>
</comment>
<feature type="compositionally biased region" description="Basic and acidic residues" evidence="1">
    <location>
        <begin position="342"/>
        <end position="359"/>
    </location>
</feature>
<gene>
    <name evidence="2" type="ORF">Bpfe_024371</name>
</gene>
<reference evidence="2" key="2">
    <citation type="submission" date="2023-04" db="EMBL/GenBank/DDBJ databases">
        <authorList>
            <person name="Bu L."/>
            <person name="Lu L."/>
            <person name="Laidemitt M.R."/>
            <person name="Zhang S.M."/>
            <person name="Mutuku M."/>
            <person name="Mkoji G."/>
            <person name="Steinauer M."/>
            <person name="Loker E.S."/>
        </authorList>
    </citation>
    <scope>NUCLEOTIDE SEQUENCE</scope>
    <source>
        <strain evidence="2">KasaAsao</strain>
        <tissue evidence="2">Whole Snail</tissue>
    </source>
</reference>
<feature type="region of interest" description="Disordered" evidence="1">
    <location>
        <begin position="1"/>
        <end position="58"/>
    </location>
</feature>
<feature type="compositionally biased region" description="Low complexity" evidence="1">
    <location>
        <begin position="30"/>
        <end position="44"/>
    </location>
</feature>
<feature type="compositionally biased region" description="Acidic residues" evidence="1">
    <location>
        <begin position="1"/>
        <end position="11"/>
    </location>
</feature>
<reference evidence="2" key="1">
    <citation type="journal article" date="2023" name="PLoS Negl. Trop. Dis.">
        <title>A genome sequence for Biomphalaria pfeifferi, the major vector snail for the human-infecting parasite Schistosoma mansoni.</title>
        <authorList>
            <person name="Bu L."/>
            <person name="Lu L."/>
            <person name="Laidemitt M.R."/>
            <person name="Zhang S.M."/>
            <person name="Mutuku M."/>
            <person name="Mkoji G."/>
            <person name="Steinauer M."/>
            <person name="Loker E.S."/>
        </authorList>
    </citation>
    <scope>NUCLEOTIDE SEQUENCE</scope>
    <source>
        <strain evidence="2">KasaAsao</strain>
    </source>
</reference>
<sequence>MADSVEEEMAEEEYRHDEESSEMKQEMSSEETGAAGDNNIAAGGDNDDAGKTEEEIEEELKETRITIARYSPHTVPEFKFSEMKERWMWHLKIYPLDQEDCRNCILDAATKISQEAFYYVPKRKNGQGVAELSMISDNEANAVMSRVVRMPFYHRYVTLELTKRSREDGKEADEMNTEPVYTKIEETATIVFDSTKCEKIKNTATSRGNQKRRSLWVRYLSENTSPELLRVIFPLSQSTQVQTHDSLRIGLIEANSKTDVLVFMKAYVTVIINNTHILALQNKEPAENESEFKVELEKTVTPFSDLQGAPTEIADRSDQRKDDKNQTSRVLKRTLQQQQRLLDGRRRDQKRGGRGEPPAKRGTGNWGDSRFDRRSGGGRYGGGFGGGAAYSGRSGYGVQDLGLVALEHHVMVEVVVEDMVEEVVEGARALEVIGKSPEDGLPHHSSSCQLGTFNPMFNVNRQTFVTLHNTMNCR</sequence>
<keyword evidence="3" id="KW-1185">Reference proteome</keyword>
<organism evidence="2 3">
    <name type="scientific">Biomphalaria pfeifferi</name>
    <name type="common">Bloodfluke planorb</name>
    <name type="synonym">Freshwater snail</name>
    <dbReference type="NCBI Taxonomy" id="112525"/>
    <lineage>
        <taxon>Eukaryota</taxon>
        <taxon>Metazoa</taxon>
        <taxon>Spiralia</taxon>
        <taxon>Lophotrochozoa</taxon>
        <taxon>Mollusca</taxon>
        <taxon>Gastropoda</taxon>
        <taxon>Heterobranchia</taxon>
        <taxon>Euthyneura</taxon>
        <taxon>Panpulmonata</taxon>
        <taxon>Hygrophila</taxon>
        <taxon>Lymnaeoidea</taxon>
        <taxon>Planorbidae</taxon>
        <taxon>Biomphalaria</taxon>
    </lineage>
</organism>
<dbReference type="EMBL" id="JASAOG010000169">
    <property type="protein sequence ID" value="KAK0046184.1"/>
    <property type="molecule type" value="Genomic_DNA"/>
</dbReference>
<proteinExistence type="predicted"/>
<evidence type="ECO:0000313" key="2">
    <source>
        <dbReference type="EMBL" id="KAK0046184.1"/>
    </source>
</evidence>
<feature type="compositionally biased region" description="Basic and acidic residues" evidence="1">
    <location>
        <begin position="12"/>
        <end position="27"/>
    </location>
</feature>
<dbReference type="GO" id="GO:0005882">
    <property type="term" value="C:intermediate filament"/>
    <property type="evidence" value="ECO:0007669"/>
    <property type="project" value="UniProtKB-KW"/>
</dbReference>
<dbReference type="AlphaFoldDB" id="A0AAD8B167"/>
<feature type="compositionally biased region" description="Basic and acidic residues" evidence="1">
    <location>
        <begin position="313"/>
        <end position="326"/>
    </location>
</feature>
<dbReference type="Proteomes" id="UP001233172">
    <property type="component" value="Unassembled WGS sequence"/>
</dbReference>
<protein>
    <submittedName>
        <fullName evidence="2">Keratin type I cytoskeletal 9</fullName>
    </submittedName>
</protein>
<name>A0AAD8B167_BIOPF</name>
<feature type="region of interest" description="Disordered" evidence="1">
    <location>
        <begin position="299"/>
        <end position="378"/>
    </location>
</feature>
<keyword evidence="2" id="KW-0416">Keratin</keyword>
<evidence type="ECO:0000313" key="3">
    <source>
        <dbReference type="Proteomes" id="UP001233172"/>
    </source>
</evidence>
<accession>A0AAD8B167</accession>